<dbReference type="GO" id="GO:0009401">
    <property type="term" value="P:phosphoenolpyruvate-dependent sugar phosphotransferase system"/>
    <property type="evidence" value="ECO:0007669"/>
    <property type="project" value="UniProtKB-KW"/>
</dbReference>
<evidence type="ECO:0000256" key="1">
    <source>
        <dbReference type="ARBA" id="ARBA00004496"/>
    </source>
</evidence>
<evidence type="ECO:0000259" key="5">
    <source>
        <dbReference type="PROSITE" id="PS51350"/>
    </source>
</evidence>
<organism evidence="6 7">
    <name type="scientific">Thioalbus denitrificans</name>
    <dbReference type="NCBI Taxonomy" id="547122"/>
    <lineage>
        <taxon>Bacteria</taxon>
        <taxon>Pseudomonadati</taxon>
        <taxon>Pseudomonadota</taxon>
        <taxon>Gammaproteobacteria</taxon>
        <taxon>Chromatiales</taxon>
        <taxon>Ectothiorhodospiraceae</taxon>
        <taxon>Thioalbus</taxon>
    </lineage>
</organism>
<dbReference type="OrthoDB" id="9798965at2"/>
<evidence type="ECO:0000256" key="2">
    <source>
        <dbReference type="ARBA" id="ARBA00010736"/>
    </source>
</evidence>
<dbReference type="Pfam" id="PF00381">
    <property type="entry name" value="PTS-HPr"/>
    <property type="match status" value="1"/>
</dbReference>
<accession>A0A369CC17</accession>
<evidence type="ECO:0000313" key="7">
    <source>
        <dbReference type="Proteomes" id="UP000252707"/>
    </source>
</evidence>
<evidence type="ECO:0000256" key="4">
    <source>
        <dbReference type="ARBA" id="ARBA00022683"/>
    </source>
</evidence>
<dbReference type="InterPro" id="IPR000032">
    <property type="entry name" value="HPr-like"/>
</dbReference>
<dbReference type="Gene3D" id="3.30.1340.10">
    <property type="entry name" value="HPr-like"/>
    <property type="match status" value="1"/>
</dbReference>
<comment type="similarity">
    <text evidence="2">Belongs to the HPr family.</text>
</comment>
<evidence type="ECO:0000256" key="3">
    <source>
        <dbReference type="ARBA" id="ARBA00022490"/>
    </source>
</evidence>
<keyword evidence="7" id="KW-1185">Reference proteome</keyword>
<evidence type="ECO:0000313" key="6">
    <source>
        <dbReference type="EMBL" id="RCX31091.1"/>
    </source>
</evidence>
<dbReference type="GO" id="GO:0005737">
    <property type="term" value="C:cytoplasm"/>
    <property type="evidence" value="ECO:0007669"/>
    <property type="project" value="UniProtKB-SubCell"/>
</dbReference>
<dbReference type="PROSITE" id="PS00589">
    <property type="entry name" value="PTS_HPR_SER"/>
    <property type="match status" value="1"/>
</dbReference>
<reference evidence="6 7" key="1">
    <citation type="submission" date="2018-07" db="EMBL/GenBank/DDBJ databases">
        <title>Genomic Encyclopedia of Type Strains, Phase IV (KMG-IV): sequencing the most valuable type-strain genomes for metagenomic binning, comparative biology and taxonomic classification.</title>
        <authorList>
            <person name="Goeker M."/>
        </authorList>
    </citation>
    <scope>NUCLEOTIDE SEQUENCE [LARGE SCALE GENOMIC DNA]</scope>
    <source>
        <strain evidence="6 7">DSM 26407</strain>
    </source>
</reference>
<dbReference type="SUPFAM" id="SSF55594">
    <property type="entry name" value="HPr-like"/>
    <property type="match status" value="1"/>
</dbReference>
<dbReference type="CDD" id="cd00367">
    <property type="entry name" value="PTS-HPr_like"/>
    <property type="match status" value="1"/>
</dbReference>
<dbReference type="PANTHER" id="PTHR33705:SF2">
    <property type="entry name" value="PHOSPHOCARRIER PROTEIN NPR"/>
    <property type="match status" value="1"/>
</dbReference>
<dbReference type="PRINTS" id="PR00107">
    <property type="entry name" value="PHOSPHOCPHPR"/>
</dbReference>
<comment type="subcellular location">
    <subcellularLocation>
        <location evidence="1">Cytoplasm</location>
    </subcellularLocation>
</comment>
<keyword evidence="3" id="KW-0963">Cytoplasm</keyword>
<dbReference type="NCBIfam" id="TIGR01003">
    <property type="entry name" value="PTS_HPr_family"/>
    <property type="match status" value="1"/>
</dbReference>
<dbReference type="Proteomes" id="UP000252707">
    <property type="component" value="Unassembled WGS sequence"/>
</dbReference>
<dbReference type="EMBL" id="QPJY01000003">
    <property type="protein sequence ID" value="RCX31091.1"/>
    <property type="molecule type" value="Genomic_DNA"/>
</dbReference>
<proteinExistence type="inferred from homology"/>
<name>A0A369CC17_9GAMM</name>
<dbReference type="InterPro" id="IPR035895">
    <property type="entry name" value="HPr-like_sf"/>
</dbReference>
<protein>
    <submittedName>
        <fullName evidence="6">Phosphocarrier protein</fullName>
    </submittedName>
</protein>
<dbReference type="InterPro" id="IPR002114">
    <property type="entry name" value="PTS_HPr_Ser_P_site"/>
</dbReference>
<dbReference type="PROSITE" id="PS51350">
    <property type="entry name" value="PTS_HPR_DOM"/>
    <property type="match status" value="1"/>
</dbReference>
<dbReference type="PANTHER" id="PTHR33705">
    <property type="entry name" value="PHOSPHOCARRIER PROTEIN HPR"/>
    <property type="match status" value="1"/>
</dbReference>
<sequence length="89" mass="9516">MPTLQTTIINKLGLHARAAAKFVKTASAFESSVTLRRGEREVNGKSILGVMMLAASRGTEVEIDAEGPDADAALEALRTLIDERFGEAE</sequence>
<dbReference type="InterPro" id="IPR050399">
    <property type="entry name" value="HPr"/>
</dbReference>
<feature type="domain" description="HPr" evidence="5">
    <location>
        <begin position="1"/>
        <end position="88"/>
    </location>
</feature>
<dbReference type="AlphaFoldDB" id="A0A369CC17"/>
<gene>
    <name evidence="6" type="ORF">DFQ59_10355</name>
</gene>
<comment type="caution">
    <text evidence="6">The sequence shown here is derived from an EMBL/GenBank/DDBJ whole genome shotgun (WGS) entry which is preliminary data.</text>
</comment>
<dbReference type="InterPro" id="IPR001020">
    <property type="entry name" value="PTS_HPr_His_P_site"/>
</dbReference>
<dbReference type="PROSITE" id="PS00369">
    <property type="entry name" value="PTS_HPR_HIS"/>
    <property type="match status" value="1"/>
</dbReference>
<dbReference type="RefSeq" id="WP_114279285.1">
    <property type="nucleotide sequence ID" value="NZ_QPJY01000003.1"/>
</dbReference>
<keyword evidence="4" id="KW-0598">Phosphotransferase system</keyword>